<dbReference type="InterPro" id="IPR011324">
    <property type="entry name" value="Cytotoxic_necrot_fac-like_cat"/>
</dbReference>
<dbReference type="GO" id="GO:0016787">
    <property type="term" value="F:hydrolase activity"/>
    <property type="evidence" value="ECO:0007669"/>
    <property type="project" value="UniProtKB-KW"/>
</dbReference>
<protein>
    <recommendedName>
        <fullName evidence="12">Purine nucleoside phosphorylase</fullName>
    </recommendedName>
</protein>
<dbReference type="CDD" id="cd16833">
    <property type="entry name" value="YfiH"/>
    <property type="match status" value="1"/>
</dbReference>
<comment type="catalytic activity">
    <reaction evidence="11">
        <text>S-methyl-5'-thioadenosine + phosphate = 5-(methylsulfanyl)-alpha-D-ribose 1-phosphate + adenine</text>
        <dbReference type="Rhea" id="RHEA:11852"/>
        <dbReference type="ChEBI" id="CHEBI:16708"/>
        <dbReference type="ChEBI" id="CHEBI:17509"/>
        <dbReference type="ChEBI" id="CHEBI:43474"/>
        <dbReference type="ChEBI" id="CHEBI:58533"/>
        <dbReference type="EC" id="2.4.2.28"/>
    </reaction>
    <physiologicalReaction direction="left-to-right" evidence="11">
        <dbReference type="Rhea" id="RHEA:11853"/>
    </physiologicalReaction>
</comment>
<evidence type="ECO:0000256" key="2">
    <source>
        <dbReference type="ARBA" id="ARBA00001947"/>
    </source>
</evidence>
<dbReference type="AlphaFoldDB" id="A0A7G5BTT5"/>
<dbReference type="NCBIfam" id="TIGR00726">
    <property type="entry name" value="peptidoglycan editing factor PgeF"/>
    <property type="match status" value="1"/>
</dbReference>
<evidence type="ECO:0000256" key="7">
    <source>
        <dbReference type="ARBA" id="ARBA00022801"/>
    </source>
</evidence>
<evidence type="ECO:0000256" key="6">
    <source>
        <dbReference type="ARBA" id="ARBA00022723"/>
    </source>
</evidence>
<keyword evidence="14" id="KW-1185">Reference proteome</keyword>
<accession>A0A7G5BTT5</accession>
<proteinExistence type="inferred from homology"/>
<dbReference type="KEGG" id="cchl:FPL14_03520"/>
<keyword evidence="8" id="KW-0862">Zinc</keyword>
<evidence type="ECO:0000313" key="14">
    <source>
        <dbReference type="Proteomes" id="UP000515679"/>
    </source>
</evidence>
<dbReference type="SUPFAM" id="SSF64438">
    <property type="entry name" value="CNF1/YfiH-like putative cysteine hydrolases"/>
    <property type="match status" value="1"/>
</dbReference>
<comment type="function">
    <text evidence="3">Purine nucleoside enzyme that catalyzes the phosphorolysis of adenosine and inosine nucleosides, yielding D-ribose 1-phosphate and the respective free bases, adenine and hypoxanthine. Also catalyzes the phosphorolysis of S-methyl-5'-thioadenosine into adenine and S-methyl-5-thio-alpha-D-ribose 1-phosphate. Also has adenosine deaminase activity.</text>
</comment>
<comment type="similarity">
    <text evidence="4 12">Belongs to the purine nucleoside phosphorylase YfiH/LACC1 family.</text>
</comment>
<evidence type="ECO:0000256" key="5">
    <source>
        <dbReference type="ARBA" id="ARBA00022679"/>
    </source>
</evidence>
<keyword evidence="6" id="KW-0479">Metal-binding</keyword>
<evidence type="ECO:0000256" key="12">
    <source>
        <dbReference type="RuleBase" id="RU361274"/>
    </source>
</evidence>
<dbReference type="Pfam" id="PF02578">
    <property type="entry name" value="Cu-oxidase_4"/>
    <property type="match status" value="1"/>
</dbReference>
<evidence type="ECO:0000256" key="10">
    <source>
        <dbReference type="ARBA" id="ARBA00048968"/>
    </source>
</evidence>
<dbReference type="GO" id="GO:0017061">
    <property type="term" value="F:S-methyl-5-thioadenosine phosphorylase activity"/>
    <property type="evidence" value="ECO:0007669"/>
    <property type="project" value="UniProtKB-EC"/>
</dbReference>
<evidence type="ECO:0000256" key="9">
    <source>
        <dbReference type="ARBA" id="ARBA00047989"/>
    </source>
</evidence>
<keyword evidence="5" id="KW-0808">Transferase</keyword>
<comment type="catalytic activity">
    <reaction evidence="10">
        <text>adenosine + phosphate = alpha-D-ribose 1-phosphate + adenine</text>
        <dbReference type="Rhea" id="RHEA:27642"/>
        <dbReference type="ChEBI" id="CHEBI:16335"/>
        <dbReference type="ChEBI" id="CHEBI:16708"/>
        <dbReference type="ChEBI" id="CHEBI:43474"/>
        <dbReference type="ChEBI" id="CHEBI:57720"/>
        <dbReference type="EC" id="2.4.2.1"/>
    </reaction>
    <physiologicalReaction direction="left-to-right" evidence="10">
        <dbReference type="Rhea" id="RHEA:27643"/>
    </physiologicalReaction>
</comment>
<dbReference type="InterPro" id="IPR003730">
    <property type="entry name" value="Cu_polyphenol_OxRdtase"/>
</dbReference>
<evidence type="ECO:0000256" key="4">
    <source>
        <dbReference type="ARBA" id="ARBA00007353"/>
    </source>
</evidence>
<dbReference type="InterPro" id="IPR038371">
    <property type="entry name" value="Cu_polyphenol_OxRdtase_sf"/>
</dbReference>
<comment type="cofactor">
    <cofactor evidence="2">
        <name>Zn(2+)</name>
        <dbReference type="ChEBI" id="CHEBI:29105"/>
    </cofactor>
</comment>
<evidence type="ECO:0000256" key="3">
    <source>
        <dbReference type="ARBA" id="ARBA00003215"/>
    </source>
</evidence>
<sequence length="276" mass="30688">MEPFQLRIEDEKSSLLMLHSWCERNGITAGFTTRQAKNTALHVGDDPGNVLTSRNNIAEELSWRFEAFTCAEQVHGNDVYVISSEDIGRGRLDRESAIPNTDALITNESDVLLAMYFADCVPLYFHDPVTGSLGLAHAGWKGTVSEIAVKTVAKMQAVYGAEPENILAAIGPSIGSCCYEVDRRVLQHVRPLIDLLRAGNPIIEESSIVISSESEGRAYLDLKHLNRELMIKAGILPSRIEMSSWCTSCRTDLFFSHRKENGVTGRMMSWLGRKSR</sequence>
<dbReference type="Proteomes" id="UP000515679">
    <property type="component" value="Chromosome"/>
</dbReference>
<evidence type="ECO:0000313" key="13">
    <source>
        <dbReference type="EMBL" id="QMV40369.1"/>
    </source>
</evidence>
<dbReference type="GO" id="GO:0005507">
    <property type="term" value="F:copper ion binding"/>
    <property type="evidence" value="ECO:0007669"/>
    <property type="project" value="TreeGrafter"/>
</dbReference>
<evidence type="ECO:0000256" key="1">
    <source>
        <dbReference type="ARBA" id="ARBA00000553"/>
    </source>
</evidence>
<evidence type="ECO:0000256" key="8">
    <source>
        <dbReference type="ARBA" id="ARBA00022833"/>
    </source>
</evidence>
<comment type="catalytic activity">
    <reaction evidence="1">
        <text>inosine + phosphate = alpha-D-ribose 1-phosphate + hypoxanthine</text>
        <dbReference type="Rhea" id="RHEA:27646"/>
        <dbReference type="ChEBI" id="CHEBI:17368"/>
        <dbReference type="ChEBI" id="CHEBI:17596"/>
        <dbReference type="ChEBI" id="CHEBI:43474"/>
        <dbReference type="ChEBI" id="CHEBI:57720"/>
        <dbReference type="EC" id="2.4.2.1"/>
    </reaction>
    <physiologicalReaction direction="left-to-right" evidence="1">
        <dbReference type="Rhea" id="RHEA:27647"/>
    </physiologicalReaction>
</comment>
<gene>
    <name evidence="13" type="primary">pgeF</name>
    <name evidence="13" type="ORF">FPL14_03520</name>
</gene>
<organism evidence="13 14">
    <name type="scientific">Cohnella cholangitidis</name>
    <dbReference type="NCBI Taxonomy" id="2598458"/>
    <lineage>
        <taxon>Bacteria</taxon>
        <taxon>Bacillati</taxon>
        <taxon>Bacillota</taxon>
        <taxon>Bacilli</taxon>
        <taxon>Bacillales</taxon>
        <taxon>Paenibacillaceae</taxon>
        <taxon>Cohnella</taxon>
    </lineage>
</organism>
<reference evidence="13 14" key="1">
    <citation type="submission" date="2019-07" db="EMBL/GenBank/DDBJ databases">
        <authorList>
            <person name="Kim J.K."/>
            <person name="Cheong H.-M."/>
            <person name="Choi Y."/>
            <person name="Hwang K.J."/>
            <person name="Lee S."/>
            <person name="Choi C."/>
        </authorList>
    </citation>
    <scope>NUCLEOTIDE SEQUENCE [LARGE SCALE GENOMIC DNA]</scope>
    <source>
        <strain evidence="13 14">KS 22</strain>
    </source>
</reference>
<keyword evidence="7" id="KW-0378">Hydrolase</keyword>
<comment type="catalytic activity">
    <reaction evidence="9">
        <text>adenosine + H2O + H(+) = inosine + NH4(+)</text>
        <dbReference type="Rhea" id="RHEA:24408"/>
        <dbReference type="ChEBI" id="CHEBI:15377"/>
        <dbReference type="ChEBI" id="CHEBI:15378"/>
        <dbReference type="ChEBI" id="CHEBI:16335"/>
        <dbReference type="ChEBI" id="CHEBI:17596"/>
        <dbReference type="ChEBI" id="CHEBI:28938"/>
        <dbReference type="EC" id="3.5.4.4"/>
    </reaction>
    <physiologicalReaction direction="left-to-right" evidence="9">
        <dbReference type="Rhea" id="RHEA:24409"/>
    </physiologicalReaction>
</comment>
<name>A0A7G5BTT5_9BACL</name>
<evidence type="ECO:0000256" key="11">
    <source>
        <dbReference type="ARBA" id="ARBA00049893"/>
    </source>
</evidence>
<dbReference type="Gene3D" id="3.60.140.10">
    <property type="entry name" value="CNF1/YfiH-like putative cysteine hydrolases"/>
    <property type="match status" value="1"/>
</dbReference>
<dbReference type="EMBL" id="CP041969">
    <property type="protein sequence ID" value="QMV40369.1"/>
    <property type="molecule type" value="Genomic_DNA"/>
</dbReference>
<dbReference type="PANTHER" id="PTHR30616">
    <property type="entry name" value="UNCHARACTERIZED PROTEIN YFIH"/>
    <property type="match status" value="1"/>
</dbReference>
<dbReference type="PANTHER" id="PTHR30616:SF2">
    <property type="entry name" value="PURINE NUCLEOSIDE PHOSPHORYLASE LACC1"/>
    <property type="match status" value="1"/>
</dbReference>